<dbReference type="Proteomes" id="UP001171687">
    <property type="component" value="Unassembled WGS sequence"/>
</dbReference>
<evidence type="ECO:0000313" key="1">
    <source>
        <dbReference type="EMBL" id="MDN4532923.1"/>
    </source>
</evidence>
<dbReference type="Pfam" id="PF05908">
    <property type="entry name" value="Gamma_PGA_hydro"/>
    <property type="match status" value="1"/>
</dbReference>
<dbReference type="Gene3D" id="3.40.630.100">
    <property type="entry name" value="Poly-gamma-glutamate hydrolase, zinc-binding motif"/>
    <property type="match status" value="1"/>
</dbReference>
<gene>
    <name evidence="2" type="ORF">CD158_06580</name>
    <name evidence="1" type="ORF">QYH67_04905</name>
</gene>
<dbReference type="InterPro" id="IPR038128">
    <property type="entry name" value="Gamma_PGA_hydro_sf"/>
</dbReference>
<organism evidence="2 3">
    <name type="scientific">Staphylococcus auricularis</name>
    <dbReference type="NCBI Taxonomy" id="29379"/>
    <lineage>
        <taxon>Bacteria</taxon>
        <taxon>Bacillati</taxon>
        <taxon>Bacillota</taxon>
        <taxon>Bacilli</taxon>
        <taxon>Bacillales</taxon>
        <taxon>Staphylococcaceae</taxon>
        <taxon>Staphylococcus</taxon>
    </lineage>
</organism>
<evidence type="ECO:0000313" key="3">
    <source>
        <dbReference type="Proteomes" id="UP000242470"/>
    </source>
</evidence>
<reference evidence="1" key="2">
    <citation type="submission" date="2023-07" db="EMBL/GenBank/DDBJ databases">
        <title>Evaluation of the beneficial properties of pineapple isolates.</title>
        <authorList>
            <person name="Adefiranye O."/>
        </authorList>
    </citation>
    <scope>NUCLEOTIDE SEQUENCE</scope>
    <source>
        <strain evidence="1">PAPLE_T1</strain>
    </source>
</reference>
<dbReference type="EMBL" id="JAUHQC010000007">
    <property type="protein sequence ID" value="MDN4532923.1"/>
    <property type="molecule type" value="Genomic_DNA"/>
</dbReference>
<dbReference type="GeneID" id="64981881"/>
<comment type="caution">
    <text evidence="2">The sequence shown here is derived from an EMBL/GenBank/DDBJ whole genome shotgun (WGS) entry which is preliminary data.</text>
</comment>
<dbReference type="Proteomes" id="UP000242470">
    <property type="component" value="Unassembled WGS sequence"/>
</dbReference>
<dbReference type="InterPro" id="IPR008585">
    <property type="entry name" value="Gamma_PGA_hydro"/>
</dbReference>
<dbReference type="GO" id="GO:0016787">
    <property type="term" value="F:hydrolase activity"/>
    <property type="evidence" value="ECO:0007669"/>
    <property type="project" value="UniProtKB-KW"/>
</dbReference>
<name>A0AAP8TT06_9STAP</name>
<dbReference type="EMBL" id="PPQW01000034">
    <property type="protein sequence ID" value="PNZ67269.1"/>
    <property type="molecule type" value="Genomic_DNA"/>
</dbReference>
<keyword evidence="1" id="KW-0378">Hydrolase</keyword>
<evidence type="ECO:0000313" key="2">
    <source>
        <dbReference type="EMBL" id="PNZ67269.1"/>
    </source>
</evidence>
<sequence length="206" mass="23566">MADVYHSMSELIRKEKDYKFEYYDQGSHNLITAIHGGGIESGTSELAQCIAEKSRSNYFSFKAMKKENNYDFHVTSTHYDYPTLIQWSQKMKQVIAIHGVKGNDVITYVGGRDKEMRNAIIELLNGNGFKAEKAPKRLAGTNPNNITNKNARGQGVQLELSTQQRKMLFKNNDFSRSVREKEINWSDDMYLYADSICRAIKRGESS</sequence>
<proteinExistence type="predicted"/>
<protein>
    <submittedName>
        <fullName evidence="1">Poly-gamma-glutamate hydrolase family protein</fullName>
    </submittedName>
</protein>
<dbReference type="AlphaFoldDB" id="A0AAP8TT06"/>
<dbReference type="RefSeq" id="WP_059107693.1">
    <property type="nucleotide sequence ID" value="NZ_AP024589.1"/>
</dbReference>
<accession>A0AAP8TT06</accession>
<reference evidence="2 3" key="1">
    <citation type="submission" date="2017-08" db="EMBL/GenBank/DDBJ databases">
        <title>Draft genome sequences of 64 type strains of genus Staph aureus.</title>
        <authorList>
            <person name="Cole K."/>
            <person name="Golubchik T."/>
            <person name="Russell J."/>
            <person name="Foster D."/>
            <person name="Llewelyn M."/>
            <person name="Wilson D."/>
            <person name="Crook D."/>
            <person name="Paul J."/>
        </authorList>
    </citation>
    <scope>NUCLEOTIDE SEQUENCE [LARGE SCALE GENOMIC DNA]</scope>
    <source>
        <strain evidence="2 3">NCTC 12101</strain>
    </source>
</reference>